<organism evidence="1 2">
    <name type="scientific">Hymenobacter ginsengisoli</name>
    <dbReference type="NCBI Taxonomy" id="1051626"/>
    <lineage>
        <taxon>Bacteria</taxon>
        <taxon>Pseudomonadati</taxon>
        <taxon>Bacteroidota</taxon>
        <taxon>Cytophagia</taxon>
        <taxon>Cytophagales</taxon>
        <taxon>Hymenobacteraceae</taxon>
        <taxon>Hymenobacter</taxon>
    </lineage>
</organism>
<evidence type="ECO:0000313" key="1">
    <source>
        <dbReference type="EMBL" id="GAA4503379.1"/>
    </source>
</evidence>
<protein>
    <recommendedName>
        <fullName evidence="3">Antitoxin VbhA domain-containing protein</fullName>
    </recommendedName>
</protein>
<dbReference type="EMBL" id="BAABGQ010000006">
    <property type="protein sequence ID" value="GAA4503379.1"/>
    <property type="molecule type" value="Genomic_DNA"/>
</dbReference>
<gene>
    <name evidence="1" type="ORF">GCM10023172_28100</name>
</gene>
<dbReference type="InterPro" id="IPR033788">
    <property type="entry name" value="VbhA-like"/>
</dbReference>
<proteinExistence type="predicted"/>
<dbReference type="CDD" id="cd11586">
    <property type="entry name" value="VbhA_like"/>
    <property type="match status" value="1"/>
</dbReference>
<comment type="caution">
    <text evidence="1">The sequence shown here is derived from an EMBL/GenBank/DDBJ whole genome shotgun (WGS) entry which is preliminary data.</text>
</comment>
<keyword evidence="2" id="KW-1185">Reference proteome</keyword>
<reference evidence="2" key="1">
    <citation type="journal article" date="2019" name="Int. J. Syst. Evol. Microbiol.">
        <title>The Global Catalogue of Microorganisms (GCM) 10K type strain sequencing project: providing services to taxonomists for standard genome sequencing and annotation.</title>
        <authorList>
            <consortium name="The Broad Institute Genomics Platform"/>
            <consortium name="The Broad Institute Genome Sequencing Center for Infectious Disease"/>
            <person name="Wu L."/>
            <person name="Ma J."/>
        </authorList>
    </citation>
    <scope>NUCLEOTIDE SEQUENCE [LARGE SCALE GENOMIC DNA]</scope>
    <source>
        <strain evidence="2">JCM 17841</strain>
    </source>
</reference>
<accession>A0ABP8QIX4</accession>
<dbReference type="Proteomes" id="UP001501243">
    <property type="component" value="Unassembled WGS sequence"/>
</dbReference>
<evidence type="ECO:0000313" key="2">
    <source>
        <dbReference type="Proteomes" id="UP001501243"/>
    </source>
</evidence>
<dbReference type="RefSeq" id="WP_208129812.1">
    <property type="nucleotide sequence ID" value="NZ_BAABGQ010000006.1"/>
</dbReference>
<evidence type="ECO:0008006" key="3">
    <source>
        <dbReference type="Google" id="ProtNLM"/>
    </source>
</evidence>
<dbReference type="Gene3D" id="1.10.8.1050">
    <property type="entry name" value="Antitoxin VbhA-like"/>
    <property type="match status" value="1"/>
</dbReference>
<name>A0ABP8QIX4_9BACT</name>
<dbReference type="InterPro" id="IPR043038">
    <property type="entry name" value="VbhA_sf"/>
</dbReference>
<sequence>MNFQPPALDPSACQAAARAARQREVETALLVQALCGQPPSPDALARLRRYEAGELPREQAFMALYEGLL</sequence>